<organism evidence="2 3">
    <name type="scientific">Tectimicrobiota bacterium</name>
    <dbReference type="NCBI Taxonomy" id="2528274"/>
    <lineage>
        <taxon>Bacteria</taxon>
        <taxon>Pseudomonadati</taxon>
        <taxon>Nitrospinota/Tectimicrobiota group</taxon>
        <taxon>Candidatus Tectimicrobiota</taxon>
    </lineage>
</organism>
<proteinExistence type="predicted"/>
<gene>
    <name evidence="2" type="ORF">FJZ47_16875</name>
</gene>
<keyword evidence="1 2" id="KW-0808">Transferase</keyword>
<dbReference type="GO" id="GO:0008410">
    <property type="term" value="F:CoA-transferase activity"/>
    <property type="evidence" value="ECO:0007669"/>
    <property type="project" value="TreeGrafter"/>
</dbReference>
<dbReference type="InterPro" id="IPR003673">
    <property type="entry name" value="CoA-Trfase_fam_III"/>
</dbReference>
<evidence type="ECO:0000256" key="1">
    <source>
        <dbReference type="ARBA" id="ARBA00022679"/>
    </source>
</evidence>
<dbReference type="InterPro" id="IPR023606">
    <property type="entry name" value="CoA-Trfase_III_dom_1_sf"/>
</dbReference>
<dbReference type="InterPro" id="IPR050483">
    <property type="entry name" value="CoA-transferase_III_domain"/>
</dbReference>
<name>A0A937W3D0_UNCTE</name>
<sequence length="820" mass="89612">MAGPCTGLTVLDFSLGMPGALCTLVMADYGAEVMKVEPPGGDPFRCQPAWISWNRGKQGIVLDLRTPEGREQALQLAGAADVLVESCRPGDMAGWGLGYDTLAQHYPRLIYCSITGFGQQGPLRRVKGYEGVVAAKAGRMLNMQGQPNREGPVYSAVSTGSWHASQAALRGIMAALRVRDLCGRGQWVQTSIIQALASPHDNNIGDGGLVNLQLRRIDPQRFPGRARNRGLSSIGYIPVRTKDGTWLQHANQRVPHIQGHLKAIGLGHLLDDARFKAVPAISTENRELLRREILRKQLEKTADEWMAIYLKDGNIAAEPYRTSVQGMQHPAVLANGTVVTIQDPRVGPLRTLAPLVDFQDTPGTPSGPAPDVGQHTTEVLERLRPQATTASTGMAETATITMPAHPLSGVTILDLATIQAGPYGAALLADLGARVIKVDATDRRLDEGRRSTAQAMADTRTYAGKECLQVDLQTPEGKAIIHKLIAKADVLSHNYRLGVAERLQVDWETCQQINPRLLHVWMGTYGEHGEHARRPGAHPIPGAIMGGAMRQMGRGMPPAPDTVMDIEEIAEATRWIMKSNWGPDQNTSAAVATGIILGLRARDLTGKGQPVHLTMLNANAWTNAEEYFDYANRPPAVLPDAELYGLHALYRLYHCREGWVFLGCLFQDEWETFCRTVQRADLLADQRFATSEARQAHDAVLSTELAALFAGRTAAEWEALLTKADIGCVQADEALEGDFYADHPHARANALSVEVEQPSVGTFRRYGGLVEFSLTPGLYRATPQIGQHTRPLLRELGYNELQIEDLGRRGIVQWPEPAED</sequence>
<evidence type="ECO:0000313" key="2">
    <source>
        <dbReference type="EMBL" id="MBM3225458.1"/>
    </source>
</evidence>
<evidence type="ECO:0000313" key="3">
    <source>
        <dbReference type="Proteomes" id="UP000712673"/>
    </source>
</evidence>
<dbReference type="SUPFAM" id="SSF89796">
    <property type="entry name" value="CoA-transferase family III (CaiB/BaiF)"/>
    <property type="match status" value="2"/>
</dbReference>
<dbReference type="Gene3D" id="3.30.1540.10">
    <property type="entry name" value="formyl-coa transferase, domain 3"/>
    <property type="match status" value="2"/>
</dbReference>
<reference evidence="2" key="1">
    <citation type="submission" date="2019-03" db="EMBL/GenBank/DDBJ databases">
        <title>Lake Tanganyika Metagenome-Assembled Genomes (MAGs).</title>
        <authorList>
            <person name="Tran P."/>
        </authorList>
    </citation>
    <scope>NUCLEOTIDE SEQUENCE</scope>
    <source>
        <strain evidence="2">K_DeepCast_65m_m2_066</strain>
    </source>
</reference>
<accession>A0A937W3D0</accession>
<protein>
    <submittedName>
        <fullName evidence="2">CoA transferase</fullName>
    </submittedName>
</protein>
<dbReference type="Proteomes" id="UP000712673">
    <property type="component" value="Unassembled WGS sequence"/>
</dbReference>
<dbReference type="Gene3D" id="3.40.50.10540">
    <property type="entry name" value="Crotonobetainyl-coa:carnitine coa-transferase, domain 1"/>
    <property type="match status" value="2"/>
</dbReference>
<dbReference type="Pfam" id="PF02515">
    <property type="entry name" value="CoA_transf_3"/>
    <property type="match status" value="2"/>
</dbReference>
<dbReference type="PANTHER" id="PTHR48207">
    <property type="entry name" value="SUCCINATE--HYDROXYMETHYLGLUTARATE COA-TRANSFERASE"/>
    <property type="match status" value="1"/>
</dbReference>
<dbReference type="AlphaFoldDB" id="A0A937W3D0"/>
<dbReference type="EMBL" id="VGLS01000582">
    <property type="protein sequence ID" value="MBM3225458.1"/>
    <property type="molecule type" value="Genomic_DNA"/>
</dbReference>
<dbReference type="PANTHER" id="PTHR48207:SF4">
    <property type="entry name" value="BLL6097 PROTEIN"/>
    <property type="match status" value="1"/>
</dbReference>
<dbReference type="InterPro" id="IPR044855">
    <property type="entry name" value="CoA-Trfase_III_dom3_sf"/>
</dbReference>
<comment type="caution">
    <text evidence="2">The sequence shown here is derived from an EMBL/GenBank/DDBJ whole genome shotgun (WGS) entry which is preliminary data.</text>
</comment>